<evidence type="ECO:0000313" key="6">
    <source>
        <dbReference type="Proteomes" id="UP000094622"/>
    </source>
</evidence>
<gene>
    <name evidence="5" type="ORF">A6302_04071</name>
</gene>
<feature type="coiled-coil region" evidence="1">
    <location>
        <begin position="150"/>
        <end position="177"/>
    </location>
</feature>
<dbReference type="Pfam" id="PF03428">
    <property type="entry name" value="RP-C"/>
    <property type="match status" value="1"/>
</dbReference>
<dbReference type="SUPFAM" id="SSF46785">
    <property type="entry name" value="Winged helix' DNA-binding domain"/>
    <property type="match status" value="1"/>
</dbReference>
<accession>A0A1E3GXI6</accession>
<dbReference type="InterPro" id="IPR047611">
    <property type="entry name" value="RepABC_RepC"/>
</dbReference>
<dbReference type="Proteomes" id="UP000094622">
    <property type="component" value="Unassembled WGS sequence"/>
</dbReference>
<dbReference type="OrthoDB" id="7488837at2"/>
<sequence length="410" mass="43656">MLEHVTTPFGARGLSRAMLAGQATAAACPPDARAEKWRLLRDATEARARLGVSDRALAVLSALLSFHQGDELCAEDGLVVFPSNRTLSQRAHGISEATLRRAIAQLVAAGLIVRQDSPNGKRYARRDGEGNFALAFGFDLRPLLARAGEIMAHAETVRDERRQLAELREEVTLLRRDISKTIAWAIEESVEGWEAVAEAYAALSGSTDRRLSIAGTARLRDGLAELKADAAKLLESIHLSTNSNGNDHHHERHKQDSNQTPISDSESFENEARGNAEHESAGSAGGADGSRKVPGEEIRLHLGMILKACPDIGAYTPGGVSDWGDLVTAAERARAALGISPDAWRSAVSAMGESGAAVTVATILQRAEEINSPGGYLRALTAKAASGGFTPAPVVMSLWRQQARASSPPT</sequence>
<feature type="compositionally biased region" description="Basic and acidic residues" evidence="2">
    <location>
        <begin position="270"/>
        <end position="280"/>
    </location>
</feature>
<keyword evidence="6" id="KW-1185">Reference proteome</keyword>
<dbReference type="InterPro" id="IPR021760">
    <property type="entry name" value="RepC_C"/>
</dbReference>
<evidence type="ECO:0000259" key="4">
    <source>
        <dbReference type="Pfam" id="PF11800"/>
    </source>
</evidence>
<dbReference type="Pfam" id="PF11800">
    <property type="entry name" value="RP-C_C"/>
    <property type="match status" value="1"/>
</dbReference>
<dbReference type="InterPro" id="IPR036388">
    <property type="entry name" value="WH-like_DNA-bd_sf"/>
</dbReference>
<dbReference type="PATRIC" id="fig|1439726.3.peg.4304"/>
<feature type="compositionally biased region" description="Basic and acidic residues" evidence="2">
    <location>
        <begin position="246"/>
        <end position="256"/>
    </location>
</feature>
<dbReference type="NCBIfam" id="NF040974">
    <property type="entry name" value="RepABC_RepC"/>
    <property type="match status" value="1"/>
</dbReference>
<proteinExistence type="predicted"/>
<feature type="domain" description="Plasmid replication protein C C-terminal" evidence="4">
    <location>
        <begin position="302"/>
        <end position="400"/>
    </location>
</feature>
<dbReference type="InterPro" id="IPR005090">
    <property type="entry name" value="RepC_N"/>
</dbReference>
<organism evidence="5 6">
    <name type="scientific">Methylobrevis pamukkalensis</name>
    <dbReference type="NCBI Taxonomy" id="1439726"/>
    <lineage>
        <taxon>Bacteria</taxon>
        <taxon>Pseudomonadati</taxon>
        <taxon>Pseudomonadota</taxon>
        <taxon>Alphaproteobacteria</taxon>
        <taxon>Hyphomicrobiales</taxon>
        <taxon>Pleomorphomonadaceae</taxon>
        <taxon>Methylobrevis</taxon>
    </lineage>
</organism>
<reference evidence="5 6" key="1">
    <citation type="submission" date="2016-07" db="EMBL/GenBank/DDBJ databases">
        <title>Draft Genome Sequence of Methylobrevis pamukkalensis PK2.</title>
        <authorList>
            <person name="Vasilenko O.V."/>
            <person name="Doronina N.V."/>
            <person name="Shmareva M.N."/>
            <person name="Tarlachkov S.V."/>
            <person name="Mustakhimov I."/>
            <person name="Trotsenko Y.A."/>
        </authorList>
    </citation>
    <scope>NUCLEOTIDE SEQUENCE [LARGE SCALE GENOMIC DNA]</scope>
    <source>
        <strain evidence="5 6">PK2</strain>
    </source>
</reference>
<evidence type="ECO:0000313" key="5">
    <source>
        <dbReference type="EMBL" id="ODN68635.1"/>
    </source>
</evidence>
<keyword evidence="1" id="KW-0175">Coiled coil</keyword>
<dbReference type="Gene3D" id="1.10.10.10">
    <property type="entry name" value="Winged helix-like DNA-binding domain superfamily/Winged helix DNA-binding domain"/>
    <property type="match status" value="1"/>
</dbReference>
<dbReference type="RefSeq" id="WP_069308242.1">
    <property type="nucleotide sequence ID" value="NZ_MCRJ01000151.1"/>
</dbReference>
<protein>
    <submittedName>
        <fullName evidence="5">Uncharacterized protein</fullName>
    </submittedName>
</protein>
<feature type="region of interest" description="Disordered" evidence="2">
    <location>
        <begin position="240"/>
        <end position="292"/>
    </location>
</feature>
<dbReference type="NCBIfam" id="NF010396">
    <property type="entry name" value="PRK13824.1"/>
    <property type="match status" value="1"/>
</dbReference>
<dbReference type="EMBL" id="MCRJ01000151">
    <property type="protein sequence ID" value="ODN68635.1"/>
    <property type="molecule type" value="Genomic_DNA"/>
</dbReference>
<evidence type="ECO:0000256" key="1">
    <source>
        <dbReference type="SAM" id="Coils"/>
    </source>
</evidence>
<comment type="caution">
    <text evidence="5">The sequence shown here is derived from an EMBL/GenBank/DDBJ whole genome shotgun (WGS) entry which is preliminary data.</text>
</comment>
<evidence type="ECO:0000256" key="2">
    <source>
        <dbReference type="SAM" id="MobiDB-lite"/>
    </source>
</evidence>
<name>A0A1E3GXI6_9HYPH</name>
<dbReference type="InterPro" id="IPR036390">
    <property type="entry name" value="WH_DNA-bd_sf"/>
</dbReference>
<evidence type="ECO:0000259" key="3">
    <source>
        <dbReference type="Pfam" id="PF03428"/>
    </source>
</evidence>
<dbReference type="AlphaFoldDB" id="A0A1E3GXI6"/>
<feature type="domain" description="Plasmid replication protein C N-terminal" evidence="3">
    <location>
        <begin position="12"/>
        <end position="185"/>
    </location>
</feature>